<keyword evidence="1" id="KW-0812">Transmembrane</keyword>
<name>A0ABS3Y9U0_9BACT</name>
<keyword evidence="1" id="KW-1133">Transmembrane helix</keyword>
<proteinExistence type="predicted"/>
<sequence length="273" mass="30651">MNSLRRLSNTLYGYAETWVTGRLIRNTACPFEQARVKMLFDYLFFYSLVLLPILPAVIYHRDWTNTFVTVCFVSIFVLCAALMAAGVNIAVTGAIASLNTLVVPMVSSFANDLDVSPIYAIPWMMACLLGYFVLNLRAALGLSGVLLAYLGLVAVIKINNIPVLLPPTYSPMDKYLVTPFLMAGYMIVCLRVWGVYYLNITRMEQKARLEQQQRFTAMINQKLTKQFLLVKGLSRSGKTENQEGNTEMLDACFSEIEKQCDTAIQYLDGAQPE</sequence>
<protein>
    <submittedName>
        <fullName evidence="2">Uncharacterized protein</fullName>
    </submittedName>
</protein>
<reference evidence="3" key="1">
    <citation type="submission" date="2021-03" db="EMBL/GenBank/DDBJ databases">
        <title>Assistant Professor.</title>
        <authorList>
            <person name="Huq M.A."/>
        </authorList>
    </citation>
    <scope>NUCLEOTIDE SEQUENCE [LARGE SCALE GENOMIC DNA]</scope>
    <source>
        <strain evidence="3">MAH-28</strain>
    </source>
</reference>
<evidence type="ECO:0000313" key="2">
    <source>
        <dbReference type="EMBL" id="MBO9151455.1"/>
    </source>
</evidence>
<gene>
    <name evidence="2" type="ORF">J7I43_04500</name>
</gene>
<organism evidence="2 3">
    <name type="scientific">Chitinophaga chungangae</name>
    <dbReference type="NCBI Taxonomy" id="2821488"/>
    <lineage>
        <taxon>Bacteria</taxon>
        <taxon>Pseudomonadati</taxon>
        <taxon>Bacteroidota</taxon>
        <taxon>Chitinophagia</taxon>
        <taxon>Chitinophagales</taxon>
        <taxon>Chitinophagaceae</taxon>
        <taxon>Chitinophaga</taxon>
    </lineage>
</organism>
<dbReference type="RefSeq" id="WP_209143675.1">
    <property type="nucleotide sequence ID" value="NZ_JAGHKP010000001.1"/>
</dbReference>
<dbReference type="EMBL" id="JAGHKP010000001">
    <property type="protein sequence ID" value="MBO9151455.1"/>
    <property type="molecule type" value="Genomic_DNA"/>
</dbReference>
<feature type="transmembrane region" description="Helical" evidence="1">
    <location>
        <begin position="67"/>
        <end position="96"/>
    </location>
</feature>
<feature type="transmembrane region" description="Helical" evidence="1">
    <location>
        <begin position="177"/>
        <end position="198"/>
    </location>
</feature>
<evidence type="ECO:0000256" key="1">
    <source>
        <dbReference type="SAM" id="Phobius"/>
    </source>
</evidence>
<dbReference type="Proteomes" id="UP000679126">
    <property type="component" value="Unassembled WGS sequence"/>
</dbReference>
<comment type="caution">
    <text evidence="2">The sequence shown here is derived from an EMBL/GenBank/DDBJ whole genome shotgun (WGS) entry which is preliminary data.</text>
</comment>
<evidence type="ECO:0000313" key="3">
    <source>
        <dbReference type="Proteomes" id="UP000679126"/>
    </source>
</evidence>
<keyword evidence="1" id="KW-0472">Membrane</keyword>
<accession>A0ABS3Y9U0</accession>
<feature type="transmembrane region" description="Helical" evidence="1">
    <location>
        <begin position="42"/>
        <end position="60"/>
    </location>
</feature>
<keyword evidence="3" id="KW-1185">Reference proteome</keyword>
<feature type="transmembrane region" description="Helical" evidence="1">
    <location>
        <begin position="146"/>
        <end position="165"/>
    </location>
</feature>
<feature type="transmembrane region" description="Helical" evidence="1">
    <location>
        <begin position="116"/>
        <end position="134"/>
    </location>
</feature>